<name>A0ACB7XBL9_9ERIC</name>
<protein>
    <submittedName>
        <fullName evidence="1">Uncharacterized protein</fullName>
    </submittedName>
</protein>
<evidence type="ECO:0000313" key="1">
    <source>
        <dbReference type="EMBL" id="KAH7838084.1"/>
    </source>
</evidence>
<sequence>MAQCEEWDAQKKLDQYIYDYLVRKNLLTSAEIFAKEANVDAEPIVEEEPDGFLKEWWYIFWEQYSSGMPKQPESMEGSSAKATQIMGNEQLNHFHGNLGLDNMLLGKLQASLFAATIYDREQCGLPAIEMNSNQQLVGVDNLVHSHPSSSNARETIMVLVWGHLAVWDQLSMEHQKRCYEDLDLLMRVGIRNSGNSTVLNGGPLTGTSQIPFEMEYPVLNSFVPAPNQLSWFRTPVPRRQQEMSSQAMENENGKQISSFKGSTNGLGRQMFPTNGLGGTDGQMMMRQTAEQQMIIPNPKKQAVEQKMTGPVGISLEQKQKNRLSRQKLREKKGKRKNLLKSQSKTNVSSGTNAEVKKSSDDDIESIFSPDNANADIVSTSFGNLKTHSTACSLTGESGFFIEEVASLKSSKGKILCCDFSFDGKLLASAGDDKEAGEPLGKLLGHSGQVNSLDFHPKGDILCSCDSNAEIKLWTIDEFVCTHTIKGATRQVRFQPRSGTLLAAASGNGISLFDVETNTLQYSLEGHVNEVKSICWDTSGKYMASVSEESARLWSIGYGGKCVHELQSNDNKFESCTFHPGYSNVLIIGSDQSFELWNSIKGNKTLTVPAHNGVIAALAYCTETKMVASASHDQCIKLWK</sequence>
<organism evidence="1 2">
    <name type="scientific">Vaccinium darrowii</name>
    <dbReference type="NCBI Taxonomy" id="229202"/>
    <lineage>
        <taxon>Eukaryota</taxon>
        <taxon>Viridiplantae</taxon>
        <taxon>Streptophyta</taxon>
        <taxon>Embryophyta</taxon>
        <taxon>Tracheophyta</taxon>
        <taxon>Spermatophyta</taxon>
        <taxon>Magnoliopsida</taxon>
        <taxon>eudicotyledons</taxon>
        <taxon>Gunneridae</taxon>
        <taxon>Pentapetalae</taxon>
        <taxon>asterids</taxon>
        <taxon>Ericales</taxon>
        <taxon>Ericaceae</taxon>
        <taxon>Vaccinioideae</taxon>
        <taxon>Vaccinieae</taxon>
        <taxon>Vaccinium</taxon>
    </lineage>
</organism>
<keyword evidence="2" id="KW-1185">Reference proteome</keyword>
<comment type="caution">
    <text evidence="1">The sequence shown here is derived from an EMBL/GenBank/DDBJ whole genome shotgun (WGS) entry which is preliminary data.</text>
</comment>
<reference evidence="1 2" key="1">
    <citation type="journal article" date="2021" name="Hortic Res">
        <title>High-quality reference genome and annotation aids understanding of berry development for evergreen blueberry (Vaccinium darrowii).</title>
        <authorList>
            <person name="Yu J."/>
            <person name="Hulse-Kemp A.M."/>
            <person name="Babiker E."/>
            <person name="Staton M."/>
        </authorList>
    </citation>
    <scope>NUCLEOTIDE SEQUENCE [LARGE SCALE GENOMIC DNA]</scope>
    <source>
        <strain evidence="2">cv. NJ 8807/NJ 8810</strain>
        <tissue evidence="1">Young leaf</tissue>
    </source>
</reference>
<gene>
    <name evidence="1" type="ORF">Vadar_021837</name>
</gene>
<proteinExistence type="predicted"/>
<evidence type="ECO:0000313" key="2">
    <source>
        <dbReference type="Proteomes" id="UP000828048"/>
    </source>
</evidence>
<accession>A0ACB7XBL9</accession>
<dbReference type="Proteomes" id="UP000828048">
    <property type="component" value="Chromosome 6"/>
</dbReference>
<dbReference type="EMBL" id="CM037156">
    <property type="protein sequence ID" value="KAH7838084.1"/>
    <property type="molecule type" value="Genomic_DNA"/>
</dbReference>